<dbReference type="Proteomes" id="UP000295763">
    <property type="component" value="Unassembled WGS sequence"/>
</dbReference>
<dbReference type="RefSeq" id="WP_131974506.1">
    <property type="nucleotide sequence ID" value="NZ_SLYB01000001.1"/>
</dbReference>
<dbReference type="InterPro" id="IPR011990">
    <property type="entry name" value="TPR-like_helical_dom_sf"/>
</dbReference>
<sequence length="366" mass="40641">MNKLFKVSRLMLTAVIAALLYLCSTVGRTEIVLKQPLPPATNVPPSADTGVAATENSTEEPAENEDDEEETDQFIVLNNAYKDYKRKRYDSAYHIFAFYAQRNNPHSMLAAGYLLGMGYGVAANYKEAEKYLQQAVKFGFPRGYYLLGLLELHKDGSGQFNLPAERLFNKAADLGDALAANMLANQYYRRGLFDRAVQWNNKAIQLGSHAAQKNKKIIDSGSQELAKTISTSSKTEYLQDLRAKSQSGDGQASYELARRYHKGVEVSVNFGEAIRLYRLAASQGNEQAKRILPILLSKQTQQGNLNTLWLQETATLVPTPSIILPSAKDRGNANYVMNKFNLAEDDPLDNLLSITPVSTNQINSVK</sequence>
<evidence type="ECO:0000313" key="2">
    <source>
        <dbReference type="EMBL" id="TCP97840.1"/>
    </source>
</evidence>
<dbReference type="PANTHER" id="PTHR11102:SF160">
    <property type="entry name" value="ERAD-ASSOCIATED E3 UBIQUITIN-PROTEIN LIGASE COMPONENT HRD3"/>
    <property type="match status" value="1"/>
</dbReference>
<dbReference type="OrthoDB" id="8795392at2"/>
<evidence type="ECO:0008006" key="4">
    <source>
        <dbReference type="Google" id="ProtNLM"/>
    </source>
</evidence>
<dbReference type="InterPro" id="IPR006597">
    <property type="entry name" value="Sel1-like"/>
</dbReference>
<dbReference type="Gene3D" id="1.25.40.10">
    <property type="entry name" value="Tetratricopeptide repeat domain"/>
    <property type="match status" value="1"/>
</dbReference>
<feature type="region of interest" description="Disordered" evidence="1">
    <location>
        <begin position="37"/>
        <end position="70"/>
    </location>
</feature>
<evidence type="ECO:0000313" key="3">
    <source>
        <dbReference type="Proteomes" id="UP000295763"/>
    </source>
</evidence>
<accession>A0A4R2T5X0</accession>
<keyword evidence="3" id="KW-1185">Reference proteome</keyword>
<proteinExistence type="predicted"/>
<dbReference type="InterPro" id="IPR050767">
    <property type="entry name" value="Sel1_AlgK"/>
</dbReference>
<dbReference type="PANTHER" id="PTHR11102">
    <property type="entry name" value="SEL-1-LIKE PROTEIN"/>
    <property type="match status" value="1"/>
</dbReference>
<name>A0A4R2T5X0_9PAST</name>
<protein>
    <recommendedName>
        <fullName evidence="4">TPR repeat protein</fullName>
    </recommendedName>
</protein>
<dbReference type="EMBL" id="SLYB01000001">
    <property type="protein sequence ID" value="TCP97840.1"/>
    <property type="molecule type" value="Genomic_DNA"/>
</dbReference>
<dbReference type="Pfam" id="PF08238">
    <property type="entry name" value="Sel1"/>
    <property type="match status" value="4"/>
</dbReference>
<gene>
    <name evidence="2" type="ORF">EDC44_101230</name>
</gene>
<feature type="compositionally biased region" description="Acidic residues" evidence="1">
    <location>
        <begin position="57"/>
        <end position="70"/>
    </location>
</feature>
<dbReference type="AlphaFoldDB" id="A0A4R2T5X0"/>
<dbReference type="SMART" id="SM00671">
    <property type="entry name" value="SEL1"/>
    <property type="match status" value="4"/>
</dbReference>
<comment type="caution">
    <text evidence="2">The sequence shown here is derived from an EMBL/GenBank/DDBJ whole genome shotgun (WGS) entry which is preliminary data.</text>
</comment>
<dbReference type="SUPFAM" id="SSF81901">
    <property type="entry name" value="HCP-like"/>
    <property type="match status" value="2"/>
</dbReference>
<organism evidence="2 3">
    <name type="scientific">Cricetibacter osteomyelitidis</name>
    <dbReference type="NCBI Taxonomy" id="1521931"/>
    <lineage>
        <taxon>Bacteria</taxon>
        <taxon>Pseudomonadati</taxon>
        <taxon>Pseudomonadota</taxon>
        <taxon>Gammaproteobacteria</taxon>
        <taxon>Pasteurellales</taxon>
        <taxon>Pasteurellaceae</taxon>
        <taxon>Cricetibacter</taxon>
    </lineage>
</organism>
<evidence type="ECO:0000256" key="1">
    <source>
        <dbReference type="SAM" id="MobiDB-lite"/>
    </source>
</evidence>
<reference evidence="2 3" key="1">
    <citation type="submission" date="2019-03" db="EMBL/GenBank/DDBJ databases">
        <title>Genomic Encyclopedia of Type Strains, Phase IV (KMG-IV): sequencing the most valuable type-strain genomes for metagenomic binning, comparative biology and taxonomic classification.</title>
        <authorList>
            <person name="Goeker M."/>
        </authorList>
    </citation>
    <scope>NUCLEOTIDE SEQUENCE [LARGE SCALE GENOMIC DNA]</scope>
    <source>
        <strain evidence="2 3">DSM 28404</strain>
    </source>
</reference>